<organism evidence="1">
    <name type="scientific">freshwater metagenome</name>
    <dbReference type="NCBI Taxonomy" id="449393"/>
    <lineage>
        <taxon>unclassified sequences</taxon>
        <taxon>metagenomes</taxon>
        <taxon>ecological metagenomes</taxon>
    </lineage>
</organism>
<dbReference type="EMBL" id="CAFAAO010000019">
    <property type="protein sequence ID" value="CAB4810899.1"/>
    <property type="molecule type" value="Genomic_DNA"/>
</dbReference>
<name>A0A6J6YP67_9ZZZZ</name>
<protein>
    <submittedName>
        <fullName evidence="1">Unannotated protein</fullName>
    </submittedName>
</protein>
<evidence type="ECO:0000313" key="1">
    <source>
        <dbReference type="EMBL" id="CAB4810899.1"/>
    </source>
</evidence>
<gene>
    <name evidence="1" type="ORF">UFOPK3037_01295</name>
</gene>
<sequence length="46" mass="5067">MCLEDTNWLSRLYQHGFVILQVRQGAHDGIEGFPVTGSFTGAAIDD</sequence>
<proteinExistence type="predicted"/>
<accession>A0A6J6YP67</accession>
<reference evidence="1" key="1">
    <citation type="submission" date="2020-05" db="EMBL/GenBank/DDBJ databases">
        <authorList>
            <person name="Chiriac C."/>
            <person name="Salcher M."/>
            <person name="Ghai R."/>
            <person name="Kavagutti S V."/>
        </authorList>
    </citation>
    <scope>NUCLEOTIDE SEQUENCE</scope>
</reference>
<dbReference type="AlphaFoldDB" id="A0A6J6YP67"/>